<comment type="function">
    <text evidence="8">Catalyzes the conversion of 2 pyruvate molecules into acetolactate in the first common step of the biosynthetic pathway of the branched-amino acids such as leucine, isoleucine, and valine.</text>
</comment>
<keyword evidence="11" id="KW-1185">Reference proteome</keyword>
<dbReference type="GO" id="GO:0003984">
    <property type="term" value="F:acetolactate synthase activity"/>
    <property type="evidence" value="ECO:0007669"/>
    <property type="project" value="UniProtKB-UniRule"/>
</dbReference>
<dbReference type="PROSITE" id="PS51671">
    <property type="entry name" value="ACT"/>
    <property type="match status" value="1"/>
</dbReference>
<dbReference type="InterPro" id="IPR004789">
    <property type="entry name" value="Acetalactate_synth_ssu"/>
</dbReference>
<dbReference type="GO" id="GO:1990610">
    <property type="term" value="F:acetolactate synthase regulator activity"/>
    <property type="evidence" value="ECO:0007669"/>
    <property type="project" value="UniProtKB-UniRule"/>
</dbReference>
<dbReference type="Proteomes" id="UP000295773">
    <property type="component" value="Unassembled WGS sequence"/>
</dbReference>
<reference evidence="10 11" key="1">
    <citation type="submission" date="2019-03" db="EMBL/GenBank/DDBJ databases">
        <title>Genomic Encyclopedia of Type Strains, Phase IV (KMG-IV): sequencing the most valuable type-strain genomes for metagenomic binning, comparative biology and taxonomic classification.</title>
        <authorList>
            <person name="Goeker M."/>
        </authorList>
    </citation>
    <scope>NUCLEOTIDE SEQUENCE [LARGE SCALE GENOMIC DNA]</scope>
    <source>
        <strain evidence="10 11">DSM 29481</strain>
    </source>
</reference>
<evidence type="ECO:0000256" key="3">
    <source>
        <dbReference type="ARBA" id="ARBA00006341"/>
    </source>
</evidence>
<sequence>MERRVISLLVENHFGVLTRVTNLFGQRGFNIDTLSVGETENPKFSRITITTRGDEGIINQIKLQLAKLEDVKKVEEIPEDLLFIREVVLIKVEVNKDQKDNFLKAVKDFGGRCQLIEKGCCVVELTDTPASIDYFIEELQDYKIVEISRTGGVAMELSRND</sequence>
<dbReference type="RefSeq" id="WP_008687854.1">
    <property type="nucleotide sequence ID" value="NZ_AP024510.1"/>
</dbReference>
<keyword evidence="6 8" id="KW-0100">Branched-chain amino acid biosynthesis</keyword>
<comment type="pathway">
    <text evidence="2 8">Amino-acid biosynthesis; L-valine biosynthesis; L-valine from pyruvate: step 1/4.</text>
</comment>
<evidence type="ECO:0000256" key="1">
    <source>
        <dbReference type="ARBA" id="ARBA00004974"/>
    </source>
</evidence>
<dbReference type="EMBL" id="SMBP01000011">
    <property type="protein sequence ID" value="TCU59103.1"/>
    <property type="molecule type" value="Genomic_DNA"/>
</dbReference>
<dbReference type="UniPathway" id="UPA00049">
    <property type="reaction ID" value="UER00059"/>
</dbReference>
<dbReference type="NCBIfam" id="TIGR00119">
    <property type="entry name" value="acolac_sm"/>
    <property type="match status" value="1"/>
</dbReference>
<evidence type="ECO:0000256" key="4">
    <source>
        <dbReference type="ARBA" id="ARBA00011744"/>
    </source>
</evidence>
<comment type="pathway">
    <text evidence="1 8">Amino-acid biosynthesis; L-isoleucine biosynthesis; L-isoleucine from 2-oxobutanoate: step 1/4.</text>
</comment>
<dbReference type="PANTHER" id="PTHR30239">
    <property type="entry name" value="ACETOLACTATE SYNTHASE SMALL SUBUNIT"/>
    <property type="match status" value="1"/>
</dbReference>
<evidence type="ECO:0000256" key="5">
    <source>
        <dbReference type="ARBA" id="ARBA00022605"/>
    </source>
</evidence>
<dbReference type="GO" id="GO:0009097">
    <property type="term" value="P:isoleucine biosynthetic process"/>
    <property type="evidence" value="ECO:0007669"/>
    <property type="project" value="UniProtKB-UniRule"/>
</dbReference>
<protein>
    <recommendedName>
        <fullName evidence="8">Acetolactate synthase small subunit</fullName>
        <shortName evidence="8">AHAS</shortName>
        <shortName evidence="8">ALS</shortName>
        <ecNumber evidence="8">2.2.1.6</ecNumber>
    </recommendedName>
    <alternativeName>
        <fullName evidence="8">Acetohydroxy-acid synthase small subunit</fullName>
    </alternativeName>
</protein>
<dbReference type="EC" id="2.2.1.6" evidence="8"/>
<organism evidence="10 11">
    <name type="scientific">Longicatena caecimuris</name>
    <dbReference type="NCBI Taxonomy" id="1796635"/>
    <lineage>
        <taxon>Bacteria</taxon>
        <taxon>Bacillati</taxon>
        <taxon>Bacillota</taxon>
        <taxon>Erysipelotrichia</taxon>
        <taxon>Erysipelotrichales</taxon>
        <taxon>Erysipelotrichaceae</taxon>
        <taxon>Longicatena</taxon>
    </lineage>
</organism>
<dbReference type="GO" id="GO:0009099">
    <property type="term" value="P:L-valine biosynthetic process"/>
    <property type="evidence" value="ECO:0007669"/>
    <property type="project" value="UniProtKB-UniRule"/>
</dbReference>
<evidence type="ECO:0000259" key="9">
    <source>
        <dbReference type="PROSITE" id="PS51671"/>
    </source>
</evidence>
<dbReference type="InterPro" id="IPR039557">
    <property type="entry name" value="AHAS_ACT"/>
</dbReference>
<dbReference type="Gene3D" id="3.30.70.1150">
    <property type="entry name" value="ACT-like. Chain A, domain 2"/>
    <property type="match status" value="1"/>
</dbReference>
<comment type="similarity">
    <text evidence="3 8">Belongs to the acetolactate synthase small subunit family.</text>
</comment>
<dbReference type="NCBIfam" id="NF008864">
    <property type="entry name" value="PRK11895.1"/>
    <property type="match status" value="1"/>
</dbReference>
<dbReference type="UniPathway" id="UPA00047">
    <property type="reaction ID" value="UER00055"/>
</dbReference>
<dbReference type="GO" id="GO:0005829">
    <property type="term" value="C:cytosol"/>
    <property type="evidence" value="ECO:0007669"/>
    <property type="project" value="TreeGrafter"/>
</dbReference>
<evidence type="ECO:0000313" key="10">
    <source>
        <dbReference type="EMBL" id="TCU59103.1"/>
    </source>
</evidence>
<gene>
    <name evidence="10" type="ORF">EDD61_11131</name>
</gene>
<dbReference type="PANTHER" id="PTHR30239:SF0">
    <property type="entry name" value="ACETOLACTATE SYNTHASE SMALL SUBUNIT 1, CHLOROPLASTIC"/>
    <property type="match status" value="1"/>
</dbReference>
<dbReference type="SUPFAM" id="SSF55021">
    <property type="entry name" value="ACT-like"/>
    <property type="match status" value="2"/>
</dbReference>
<dbReference type="Pfam" id="PF22629">
    <property type="entry name" value="ACT_AHAS_ss"/>
    <property type="match status" value="1"/>
</dbReference>
<evidence type="ECO:0000256" key="8">
    <source>
        <dbReference type="RuleBase" id="RU368092"/>
    </source>
</evidence>
<comment type="subunit">
    <text evidence="4 8">Dimer of large and small chains.</text>
</comment>
<dbReference type="Pfam" id="PF10369">
    <property type="entry name" value="ALS_ss_C"/>
    <property type="match status" value="1"/>
</dbReference>
<dbReference type="InterPro" id="IPR019455">
    <property type="entry name" value="Acetolactate_synth_ssu_C"/>
</dbReference>
<dbReference type="InterPro" id="IPR002912">
    <property type="entry name" value="ACT_dom"/>
</dbReference>
<evidence type="ECO:0000256" key="2">
    <source>
        <dbReference type="ARBA" id="ARBA00005025"/>
    </source>
</evidence>
<dbReference type="InterPro" id="IPR045865">
    <property type="entry name" value="ACT-like_dom_sf"/>
</dbReference>
<feature type="domain" description="ACT" evidence="9">
    <location>
        <begin position="5"/>
        <end position="79"/>
    </location>
</feature>
<comment type="catalytic activity">
    <reaction evidence="7 8">
        <text>2 pyruvate + H(+) = (2S)-2-acetolactate + CO2</text>
        <dbReference type="Rhea" id="RHEA:25249"/>
        <dbReference type="ChEBI" id="CHEBI:15361"/>
        <dbReference type="ChEBI" id="CHEBI:15378"/>
        <dbReference type="ChEBI" id="CHEBI:16526"/>
        <dbReference type="ChEBI" id="CHEBI:58476"/>
        <dbReference type="EC" id="2.2.1.6"/>
    </reaction>
</comment>
<dbReference type="AlphaFoldDB" id="A0A4R3TB95"/>
<keyword evidence="8" id="KW-0808">Transferase</keyword>
<evidence type="ECO:0000256" key="7">
    <source>
        <dbReference type="ARBA" id="ARBA00048670"/>
    </source>
</evidence>
<dbReference type="InterPro" id="IPR027271">
    <property type="entry name" value="Acetolactate_synth/TF_NikR_C"/>
</dbReference>
<keyword evidence="5 8" id="KW-0028">Amino-acid biosynthesis</keyword>
<comment type="caution">
    <text evidence="10">The sequence shown here is derived from an EMBL/GenBank/DDBJ whole genome shotgun (WGS) entry which is preliminary data.</text>
</comment>
<accession>A0A4R3TB95</accession>
<dbReference type="InterPro" id="IPR054480">
    <property type="entry name" value="AHAS_small-like_ACT"/>
</dbReference>
<dbReference type="GeneID" id="73795931"/>
<proteinExistence type="inferred from homology"/>
<dbReference type="CDD" id="cd04878">
    <property type="entry name" value="ACT_AHAS"/>
    <property type="match status" value="1"/>
</dbReference>
<evidence type="ECO:0000256" key="6">
    <source>
        <dbReference type="ARBA" id="ARBA00023304"/>
    </source>
</evidence>
<evidence type="ECO:0000313" key="11">
    <source>
        <dbReference type="Proteomes" id="UP000295773"/>
    </source>
</evidence>
<dbReference type="Gene3D" id="3.30.70.260">
    <property type="match status" value="1"/>
</dbReference>
<name>A0A4R3TB95_9FIRM</name>